<evidence type="ECO:0000256" key="1">
    <source>
        <dbReference type="SAM" id="MobiDB-lite"/>
    </source>
</evidence>
<feature type="region of interest" description="Disordered" evidence="1">
    <location>
        <begin position="1"/>
        <end position="96"/>
    </location>
</feature>
<evidence type="ECO:0000313" key="2">
    <source>
        <dbReference type="EMBL" id="TID13402.1"/>
    </source>
</evidence>
<comment type="caution">
    <text evidence="2">The sequence shown here is derived from an EMBL/GenBank/DDBJ whole genome shotgun (WGS) entry which is preliminary data.</text>
</comment>
<protein>
    <recommendedName>
        <fullName evidence="4">Ubiquitin-like protease family profile domain-containing protein</fullName>
    </recommendedName>
</protein>
<dbReference type="AlphaFoldDB" id="A0A4Z1ND67"/>
<dbReference type="EMBL" id="SNSC02000026">
    <property type="protein sequence ID" value="TID13402.1"/>
    <property type="molecule type" value="Genomic_DNA"/>
</dbReference>
<accession>A0A4Z1ND67</accession>
<dbReference type="InterPro" id="IPR038765">
    <property type="entry name" value="Papain-like_cys_pep_sf"/>
</dbReference>
<reference evidence="2 3" key="1">
    <citation type="submission" date="2019-04" db="EMBL/GenBank/DDBJ databases">
        <title>High contiguity whole genome sequence and gene annotation resource for two Venturia nashicola isolates.</title>
        <authorList>
            <person name="Prokchorchik M."/>
            <person name="Won K."/>
            <person name="Lee Y."/>
            <person name="Choi E.D."/>
            <person name="Segonzac C."/>
            <person name="Sohn K.H."/>
        </authorList>
    </citation>
    <scope>NUCLEOTIDE SEQUENCE [LARGE SCALE GENOMIC DNA]</scope>
    <source>
        <strain evidence="2 3">PRI2</strain>
    </source>
</reference>
<dbReference type="Gene3D" id="3.40.395.10">
    <property type="entry name" value="Adenoviral Proteinase, Chain A"/>
    <property type="match status" value="1"/>
</dbReference>
<keyword evidence="3" id="KW-1185">Reference proteome</keyword>
<dbReference type="SUPFAM" id="SSF54001">
    <property type="entry name" value="Cysteine proteinases"/>
    <property type="match status" value="1"/>
</dbReference>
<gene>
    <name evidence="2" type="ORF">E6O75_ATG11318</name>
</gene>
<sequence length="548" mass="62427">MTTTPPSSPPIALTTTHDHIGSQTGNTGQQDAESPGKRRKLTHQGADEEENPGHLLNITFESNNAVMGDDAHENPLEPMLVSGEPVSEESANNSSVDDDEYEFLNLFSDDEDEIHVSTPELQMSSPVLEASSPVSVKVTDSKDAVGAAEPKAPWIYRVDEFPRWNQPRKMTRPMSIDSHDAFQLKPRGRLWESLKQVVFHNRRWWKDRPAPDQNSEYNLVQDASSWLDWDPARELIQDTADRVLDAVPCFKRQAELEGNTRPNALYKTPICIDQERGIRFKLEEMMNLVAGSNDCWLTDSLMETIVHLEAPEKRLREKGRRAWFCTDPMIQTWCAAIDPDIHRSIDDMEEMILEERKISCLPAREMPPDADSIVFFTNRSVTHWKTVHAYVDPNLGPMVSIKNSMGTSHQNGSAINGHKGHDYDSLRRLMICIAKESPNQRFRDTNWAEAWVGNENCPQQYGANDCGVFSAHAAIYLLWNNQVQYLGWYTSSKFRQTQGQVLRLRYTILLKRYLDMTMIARETKTIMAGNARRRWSVSGERTDSGYGL</sequence>
<name>A0A4Z1ND67_9PEZI</name>
<feature type="compositionally biased region" description="Polar residues" evidence="1">
    <location>
        <begin position="21"/>
        <end position="32"/>
    </location>
</feature>
<evidence type="ECO:0008006" key="4">
    <source>
        <dbReference type="Google" id="ProtNLM"/>
    </source>
</evidence>
<proteinExistence type="predicted"/>
<evidence type="ECO:0000313" key="3">
    <source>
        <dbReference type="Proteomes" id="UP000298493"/>
    </source>
</evidence>
<organism evidence="2 3">
    <name type="scientific">Venturia nashicola</name>
    <dbReference type="NCBI Taxonomy" id="86259"/>
    <lineage>
        <taxon>Eukaryota</taxon>
        <taxon>Fungi</taxon>
        <taxon>Dikarya</taxon>
        <taxon>Ascomycota</taxon>
        <taxon>Pezizomycotina</taxon>
        <taxon>Dothideomycetes</taxon>
        <taxon>Pleosporomycetidae</taxon>
        <taxon>Venturiales</taxon>
        <taxon>Venturiaceae</taxon>
        <taxon>Venturia</taxon>
    </lineage>
</organism>
<dbReference type="Proteomes" id="UP000298493">
    <property type="component" value="Unassembled WGS sequence"/>
</dbReference>